<dbReference type="PROSITE" id="PS50119">
    <property type="entry name" value="ZF_BBOX"/>
    <property type="match status" value="2"/>
</dbReference>
<dbReference type="CDD" id="cd19762">
    <property type="entry name" value="Bbox2_TRIM7-like"/>
    <property type="match status" value="1"/>
</dbReference>
<evidence type="ECO:0000259" key="9">
    <source>
        <dbReference type="PROSITE" id="PS50089"/>
    </source>
</evidence>
<feature type="domain" description="RING-type" evidence="9">
    <location>
        <begin position="16"/>
        <end position="53"/>
    </location>
</feature>
<gene>
    <name evidence="13" type="primary">LOC103060480</name>
</gene>
<dbReference type="PANTHER" id="PTHR24103">
    <property type="entry name" value="E3 UBIQUITIN-PROTEIN LIGASE TRIM"/>
    <property type="match status" value="1"/>
</dbReference>
<dbReference type="Gene3D" id="3.30.160.60">
    <property type="entry name" value="Classic Zinc Finger"/>
    <property type="match status" value="2"/>
</dbReference>
<dbReference type="FunFam" id="2.60.120.920:FF:000004">
    <property type="entry name" value="Butyrophilin subfamily 1 member A1"/>
    <property type="match status" value="1"/>
</dbReference>
<evidence type="ECO:0000256" key="6">
    <source>
        <dbReference type="ARBA" id="ARBA00034460"/>
    </source>
</evidence>
<dbReference type="GeneID" id="103060480"/>
<dbReference type="InterPro" id="IPR050143">
    <property type="entry name" value="TRIM/RBCC"/>
</dbReference>
<dbReference type="SUPFAM" id="SSF49899">
    <property type="entry name" value="Concanavalin A-like lectins/glucanases"/>
    <property type="match status" value="2"/>
</dbReference>
<dbReference type="SUPFAM" id="SSF57850">
    <property type="entry name" value="RING/U-box"/>
    <property type="match status" value="1"/>
</dbReference>
<evidence type="ECO:0000256" key="5">
    <source>
        <dbReference type="ARBA" id="ARBA00022833"/>
    </source>
</evidence>
<dbReference type="PRINTS" id="PR01407">
    <property type="entry name" value="BUTYPHLNCDUF"/>
</dbReference>
<feature type="coiled-coil region" evidence="8">
    <location>
        <begin position="606"/>
        <end position="655"/>
    </location>
</feature>
<dbReference type="InterPro" id="IPR013320">
    <property type="entry name" value="ConA-like_dom_sf"/>
</dbReference>
<dbReference type="AlphaFoldDB" id="A0A9F5JBZ5"/>
<evidence type="ECO:0000313" key="12">
    <source>
        <dbReference type="Proteomes" id="UP000695026"/>
    </source>
</evidence>
<keyword evidence="2" id="KW-0800">Toxin</keyword>
<evidence type="ECO:0000259" key="10">
    <source>
        <dbReference type="PROSITE" id="PS50119"/>
    </source>
</evidence>
<dbReference type="Proteomes" id="UP000695026">
    <property type="component" value="Unplaced"/>
</dbReference>
<sequence length="935" mass="106655">MATKSSLEPLQRAARCSVCLRCFKKPASFDCEHHICQSCIVQCWGRTACPQCRRWSRKRSREPSEGVLLLAELLRRFWLLAQLNLELCQKHQEPLKLFCEEDETPICVVCRESRVHRAHPVLPIDEAAQEYKEKVAIQMKALKERREKLKEFKEDLEGRSQADQDDVQTEKEKVESVFNQIHEFLEKIEQFLIIMLKEFDKEIDQKRDGDASKLSEEIDRIDALINEVEEKCQQPAGEFLQDIGAILNRCQNGQLPQLVEISSSPTDLKKKLGHFSLNNIVIKEALEKCQEIMNSEIEKAKSMETTAKKASITLDPSTAHPLCVVSEDKTSVKCGDMAQLLPNNPERFDSTPNLLGCEKFTSGIHYWEVEVGDGQNWALGVARESVERKGPVVCCPNQGIWALGLCGNEYKAFTSLETKLTLDYAPKKIQVFVHYERGWIAFFDADSMSLIFIFRSVKFYAEEIYPFFKVWGLNTELKMCQSASPTARRAPAAIGAAGDARGGRLGEKHTDVLQFFCEEDQTPICAHCDRSQEHRAHTIFHVERAARDYRPFLFIQERVQAQLEILKQEKNNLWSQKLTGEKKIQEYTEKVQAERKDIVTEFEHLHQFLKDQEERLLTQLEELDKDIEKQKDDMLTKLSEELSRLGDVITEMEMKCKQPASEFLQQTPDVPPRGLQDIKKNMTRCTAGQFQPSEEATSKLEERLELLSQKGVALKETVNRFQDNVTYTIERTDTVKSLNDKESPALDPDLSSALLPLDQRNAGDGGSRHRLPALHYVPDTPQRLDSRALVLGCDGFTSGRYFWELEVGDGEFWAVGVTRDPSKKKGMMDFSPEEGIWAVGLWKGQHWALTSPVTALSLSKHPKRIRVSLDYVGECVTFTDADTEDPIFTFPPASFNGTRAHPLLWVVGFPAQTVFLRRMGIKYPVGVHEMDIMSP</sequence>
<keyword evidence="4 7" id="KW-0863">Zinc-finger</keyword>
<keyword evidence="2" id="KW-0528">Neurotoxin</keyword>
<dbReference type="PROSITE" id="PS50188">
    <property type="entry name" value="B302_SPRY"/>
    <property type="match status" value="2"/>
</dbReference>
<dbReference type="PROSITE" id="PS50089">
    <property type="entry name" value="ZF_RING_2"/>
    <property type="match status" value="1"/>
</dbReference>
<organism evidence="12 13">
    <name type="scientific">Python bivittatus</name>
    <name type="common">Burmese python</name>
    <name type="synonym">Python molurus bivittatus</name>
    <dbReference type="NCBI Taxonomy" id="176946"/>
    <lineage>
        <taxon>Eukaryota</taxon>
        <taxon>Metazoa</taxon>
        <taxon>Chordata</taxon>
        <taxon>Craniata</taxon>
        <taxon>Vertebrata</taxon>
        <taxon>Euteleostomi</taxon>
        <taxon>Lepidosauria</taxon>
        <taxon>Squamata</taxon>
        <taxon>Bifurcata</taxon>
        <taxon>Unidentata</taxon>
        <taxon>Episquamata</taxon>
        <taxon>Toxicofera</taxon>
        <taxon>Serpentes</taxon>
        <taxon>Henophidia</taxon>
        <taxon>Pythonidae</taxon>
        <taxon>Python</taxon>
    </lineage>
</organism>
<feature type="domain" description="B box-type" evidence="10">
    <location>
        <begin position="513"/>
        <end position="542"/>
    </location>
</feature>
<keyword evidence="5" id="KW-0862">Zinc</keyword>
<protein>
    <submittedName>
        <fullName evidence="13">Uncharacterized protein LOC103060480</fullName>
    </submittedName>
</protein>
<dbReference type="OMA" id="CGNEYKA"/>
<keyword evidence="3" id="KW-0479">Metal-binding</keyword>
<dbReference type="InterPro" id="IPR043136">
    <property type="entry name" value="B30.2/SPRY_sf"/>
</dbReference>
<feature type="coiled-coil region" evidence="8">
    <location>
        <begin position="132"/>
        <end position="159"/>
    </location>
</feature>
<dbReference type="CDD" id="cd12888">
    <property type="entry name" value="SPRY_PRY_TRIM7_like"/>
    <property type="match status" value="2"/>
</dbReference>
<dbReference type="PROSITE" id="PS00518">
    <property type="entry name" value="ZF_RING_1"/>
    <property type="match status" value="1"/>
</dbReference>
<accession>A0A9F5JBZ5</accession>
<reference evidence="13" key="1">
    <citation type="submission" date="2025-08" db="UniProtKB">
        <authorList>
            <consortium name="RefSeq"/>
        </authorList>
    </citation>
    <scope>IDENTIFICATION</scope>
    <source>
        <tissue evidence="13">Liver</tissue>
    </source>
</reference>
<dbReference type="Pfam" id="PF00622">
    <property type="entry name" value="SPRY"/>
    <property type="match status" value="2"/>
</dbReference>
<dbReference type="SMART" id="SM00449">
    <property type="entry name" value="SPRY"/>
    <property type="match status" value="2"/>
</dbReference>
<dbReference type="InterPro" id="IPR003877">
    <property type="entry name" value="SPRY_dom"/>
</dbReference>
<comment type="similarity">
    <text evidence="1">Belongs to the ohanin/vespryn family.</text>
</comment>
<dbReference type="SMART" id="SM00336">
    <property type="entry name" value="BBOX"/>
    <property type="match status" value="2"/>
</dbReference>
<dbReference type="Pfam" id="PF13765">
    <property type="entry name" value="PRY"/>
    <property type="match status" value="1"/>
</dbReference>
<evidence type="ECO:0000256" key="8">
    <source>
        <dbReference type="SAM" id="Coils"/>
    </source>
</evidence>
<dbReference type="Gene3D" id="3.30.40.10">
    <property type="entry name" value="Zinc/RING finger domain, C3HC4 (zinc finger)"/>
    <property type="match status" value="1"/>
</dbReference>
<evidence type="ECO:0000313" key="13">
    <source>
        <dbReference type="RefSeq" id="XP_025029821.1"/>
    </source>
</evidence>
<evidence type="ECO:0000256" key="2">
    <source>
        <dbReference type="ARBA" id="ARBA00022699"/>
    </source>
</evidence>
<dbReference type="InterPro" id="IPR017907">
    <property type="entry name" value="Znf_RING_CS"/>
</dbReference>
<dbReference type="KEGG" id="pbi:103060480"/>
<dbReference type="Gene3D" id="2.60.120.920">
    <property type="match status" value="2"/>
</dbReference>
<comment type="function">
    <text evidence="6">Neurotoxin that produces dose-dependent hypolocomotion and hyperalgesia in mice. May directly act on the central nervous system, as it is 6500-fold more potent when administered intracerebroventricularly than intraperitoneal.</text>
</comment>
<evidence type="ECO:0000256" key="7">
    <source>
        <dbReference type="PROSITE-ProRule" id="PRU00024"/>
    </source>
</evidence>
<dbReference type="InterPro" id="IPR006574">
    <property type="entry name" value="PRY"/>
</dbReference>
<proteinExistence type="inferred from homology"/>
<name>A0A9F5JBZ5_PYTBI</name>
<dbReference type="InterPro" id="IPR013083">
    <property type="entry name" value="Znf_RING/FYVE/PHD"/>
</dbReference>
<feature type="domain" description="B box-type" evidence="10">
    <location>
        <begin position="83"/>
        <end position="124"/>
    </location>
</feature>
<dbReference type="InterPro" id="IPR003879">
    <property type="entry name" value="Butyrophylin_SPRY"/>
</dbReference>
<keyword evidence="12" id="KW-1185">Reference proteome</keyword>
<dbReference type="InterPro" id="IPR000315">
    <property type="entry name" value="Znf_B-box"/>
</dbReference>
<evidence type="ECO:0000256" key="3">
    <source>
        <dbReference type="ARBA" id="ARBA00022723"/>
    </source>
</evidence>
<keyword evidence="8" id="KW-0175">Coiled coil</keyword>
<dbReference type="Pfam" id="PF00643">
    <property type="entry name" value="zf-B_box"/>
    <property type="match status" value="2"/>
</dbReference>
<dbReference type="SUPFAM" id="SSF57845">
    <property type="entry name" value="B-box zinc-binding domain"/>
    <property type="match status" value="2"/>
</dbReference>
<dbReference type="GO" id="GO:0008270">
    <property type="term" value="F:zinc ion binding"/>
    <property type="evidence" value="ECO:0007669"/>
    <property type="project" value="UniProtKB-KW"/>
</dbReference>
<feature type="domain" description="B30.2/SPRY" evidence="11">
    <location>
        <begin position="292"/>
        <end position="486"/>
    </location>
</feature>
<dbReference type="InterPro" id="IPR001841">
    <property type="entry name" value="Znf_RING"/>
</dbReference>
<dbReference type="OrthoDB" id="9049620at2759"/>
<feature type="domain" description="B30.2/SPRY" evidence="11">
    <location>
        <begin position="724"/>
        <end position="923"/>
    </location>
</feature>
<dbReference type="SMART" id="SM00589">
    <property type="entry name" value="PRY"/>
    <property type="match status" value="1"/>
</dbReference>
<evidence type="ECO:0000259" key="11">
    <source>
        <dbReference type="PROSITE" id="PS50188"/>
    </source>
</evidence>
<dbReference type="InterPro" id="IPR001870">
    <property type="entry name" value="B30.2/SPRY"/>
</dbReference>
<evidence type="ECO:0000256" key="1">
    <source>
        <dbReference type="ARBA" id="ARBA00009651"/>
    </source>
</evidence>
<dbReference type="RefSeq" id="XP_025029821.1">
    <property type="nucleotide sequence ID" value="XM_025174053.1"/>
</dbReference>
<evidence type="ECO:0000256" key="4">
    <source>
        <dbReference type="ARBA" id="ARBA00022771"/>
    </source>
</evidence>